<dbReference type="AlphaFoldDB" id="A0A367ZSC1"/>
<evidence type="ECO:0000313" key="2">
    <source>
        <dbReference type="EMBL" id="RCK80241.1"/>
    </source>
</evidence>
<gene>
    <name evidence="2" type="ORF">OZSIB_3423</name>
</gene>
<evidence type="ECO:0000256" key="1">
    <source>
        <dbReference type="SAM" id="Coils"/>
    </source>
</evidence>
<name>A0A367ZSC1_9BACT</name>
<feature type="coiled-coil region" evidence="1">
    <location>
        <begin position="26"/>
        <end position="83"/>
    </location>
</feature>
<evidence type="ECO:0000313" key="3">
    <source>
        <dbReference type="Proteomes" id="UP000252355"/>
    </source>
</evidence>
<keyword evidence="1" id="KW-0175">Coiled coil</keyword>
<dbReference type="EMBL" id="QOQW01000007">
    <property type="protein sequence ID" value="RCK80241.1"/>
    <property type="molecule type" value="Genomic_DNA"/>
</dbReference>
<reference evidence="2 3" key="1">
    <citation type="submission" date="2018-05" db="EMBL/GenBank/DDBJ databases">
        <title>A metagenomic window into the 2 km-deep terrestrial subsurface aquifer revealed taxonomically and functionally diverse microbial community comprising novel uncultured bacterial lineages.</title>
        <authorList>
            <person name="Kadnikov V.V."/>
            <person name="Mardanov A.V."/>
            <person name="Beletsky A.V."/>
            <person name="Banks D."/>
            <person name="Pimenov N.V."/>
            <person name="Frank Y.A."/>
            <person name="Karnachuk O.V."/>
            <person name="Ravin N.V."/>
        </authorList>
    </citation>
    <scope>NUCLEOTIDE SEQUENCE [LARGE SCALE GENOMIC DNA]</scope>
    <source>
        <strain evidence="2">BY5</strain>
    </source>
</reference>
<accession>A0A367ZSC1</accession>
<dbReference type="Proteomes" id="UP000252355">
    <property type="component" value="Unassembled WGS sequence"/>
</dbReference>
<sequence length="209" mass="23147">MARFSGTTHRFAGTPSEPIFTGEAGIEALEAERRSLETQQKSLSQELREALARASKAEHAAIEARYLERGNALRRALQELEARLVAVRGVPGRPGLTTDLVIVPQVEQILQDLRTVIQRMASRHAGPIFDISGFLLPPDAAFDTRILLEGRNYRWWADGSDPEAGDLAFMEQARLYLAFQNLGWSPIPVGAVDGREESLEILEQVTQGK</sequence>
<proteinExistence type="predicted"/>
<protein>
    <submittedName>
        <fullName evidence="2">Uncharacterized protein</fullName>
    </submittedName>
</protein>
<comment type="caution">
    <text evidence="2">The sequence shown here is derived from an EMBL/GenBank/DDBJ whole genome shotgun (WGS) entry which is preliminary data.</text>
</comment>
<organism evidence="2 3">
    <name type="scientific">Candidatus Ozemobacter sibiricus</name>
    <dbReference type="NCBI Taxonomy" id="2268124"/>
    <lineage>
        <taxon>Bacteria</taxon>
        <taxon>Candidatus Ozemobacteria</taxon>
        <taxon>Candidatus Ozemobacterales</taxon>
        <taxon>Candidatus Ozemobacteraceae</taxon>
        <taxon>Candidatus Ozemobacter</taxon>
    </lineage>
</organism>